<organism evidence="2 3">
    <name type="scientific">Phaseolus vulgaris</name>
    <name type="common">Kidney bean</name>
    <name type="synonym">French bean</name>
    <dbReference type="NCBI Taxonomy" id="3885"/>
    <lineage>
        <taxon>Eukaryota</taxon>
        <taxon>Viridiplantae</taxon>
        <taxon>Streptophyta</taxon>
        <taxon>Embryophyta</taxon>
        <taxon>Tracheophyta</taxon>
        <taxon>Spermatophyta</taxon>
        <taxon>Magnoliopsida</taxon>
        <taxon>eudicotyledons</taxon>
        <taxon>Gunneridae</taxon>
        <taxon>Pentapetalae</taxon>
        <taxon>rosids</taxon>
        <taxon>fabids</taxon>
        <taxon>Fabales</taxon>
        <taxon>Fabaceae</taxon>
        <taxon>Papilionoideae</taxon>
        <taxon>50 kb inversion clade</taxon>
        <taxon>NPAAA clade</taxon>
        <taxon>indigoferoid/millettioid clade</taxon>
        <taxon>Phaseoleae</taxon>
        <taxon>Phaseolus</taxon>
    </lineage>
</organism>
<accession>V7AH51</accession>
<evidence type="ECO:0000313" key="2">
    <source>
        <dbReference type="EMBL" id="ESW03401.1"/>
    </source>
</evidence>
<dbReference type="EMBL" id="CM002298">
    <property type="protein sequence ID" value="ESW03401.1"/>
    <property type="molecule type" value="Genomic_DNA"/>
</dbReference>
<reference evidence="3" key="1">
    <citation type="journal article" date="2014" name="Nat. Genet.">
        <title>A reference genome for common bean and genome-wide analysis of dual domestications.</title>
        <authorList>
            <person name="Schmutz J."/>
            <person name="McClean P.E."/>
            <person name="Mamidi S."/>
            <person name="Wu G.A."/>
            <person name="Cannon S.B."/>
            <person name="Grimwood J."/>
            <person name="Jenkins J."/>
            <person name="Shu S."/>
            <person name="Song Q."/>
            <person name="Chavarro C."/>
            <person name="Torres-Torres M."/>
            <person name="Geffroy V."/>
            <person name="Moghaddam S.M."/>
            <person name="Gao D."/>
            <person name="Abernathy B."/>
            <person name="Barry K."/>
            <person name="Blair M."/>
            <person name="Brick M.A."/>
            <person name="Chovatia M."/>
            <person name="Gepts P."/>
            <person name="Goodstein D.M."/>
            <person name="Gonzales M."/>
            <person name="Hellsten U."/>
            <person name="Hyten D.L."/>
            <person name="Jia G."/>
            <person name="Kelly J.D."/>
            <person name="Kudrna D."/>
            <person name="Lee R."/>
            <person name="Richard M.M."/>
            <person name="Miklas P.N."/>
            <person name="Osorno J.M."/>
            <person name="Rodrigues J."/>
            <person name="Thareau V."/>
            <person name="Urrea C.A."/>
            <person name="Wang M."/>
            <person name="Yu Y."/>
            <person name="Zhang M."/>
            <person name="Wing R.A."/>
            <person name="Cregan P.B."/>
            <person name="Rokhsar D.S."/>
            <person name="Jackson S.A."/>
        </authorList>
    </citation>
    <scope>NUCLEOTIDE SEQUENCE [LARGE SCALE GENOMIC DNA]</scope>
    <source>
        <strain evidence="3">cv. G19833</strain>
    </source>
</reference>
<feature type="domain" description="F-box associated beta-propeller type 1" evidence="1">
    <location>
        <begin position="101"/>
        <end position="317"/>
    </location>
</feature>
<dbReference type="AlphaFoldDB" id="V7AH51"/>
<dbReference type="OrthoDB" id="1436648at2759"/>
<dbReference type="Gramene" id="ESW03401">
    <property type="protein sequence ID" value="ESW03401"/>
    <property type="gene ID" value="PHAVU_011G011200g"/>
</dbReference>
<name>V7AH51_PHAVU</name>
<dbReference type="InterPro" id="IPR050796">
    <property type="entry name" value="SCF_F-box_component"/>
</dbReference>
<dbReference type="Pfam" id="PF07734">
    <property type="entry name" value="FBA_1"/>
    <property type="match status" value="1"/>
</dbReference>
<dbReference type="InterPro" id="IPR017451">
    <property type="entry name" value="F-box-assoc_interact_dom"/>
</dbReference>
<dbReference type="PANTHER" id="PTHR31672">
    <property type="entry name" value="BNACNNG10540D PROTEIN"/>
    <property type="match status" value="1"/>
</dbReference>
<dbReference type="NCBIfam" id="TIGR01640">
    <property type="entry name" value="F_box_assoc_1"/>
    <property type="match status" value="1"/>
</dbReference>
<evidence type="ECO:0000259" key="1">
    <source>
        <dbReference type="Pfam" id="PF07734"/>
    </source>
</evidence>
<proteinExistence type="predicted"/>
<gene>
    <name evidence="2" type="ORF">PHAVU_011G011200g</name>
</gene>
<keyword evidence="3" id="KW-1185">Reference proteome</keyword>
<protein>
    <recommendedName>
        <fullName evidence="1">F-box associated beta-propeller type 1 domain-containing protein</fullName>
    </recommendedName>
</protein>
<sequence>MSLPILPIDLQLEIFSYLPCKVIVKFMVLSRLHRCLLISSDFISRHYSKSRNKFFVLLPSSITCLCQDDDHLTLVQNNLMLPHRSRSLDNRFIDIIIDFDSIMGICNGIIFMKKDGDICFINPMIRYCFDLPSHEDKSICSYGFISRGLSDYLVVKIDSDEKYCSSKLRNRDGPDESYSPRSAWVYTYIENDWRPLKIPDCSLCTTTTTAYSGVVYNGLLHWGAMKCLEKAWYYFILTFDPKTEVFGELLLPDSLATVLYYPDDDYLSGEFGVFVVQTSTKPLTVYSLISSEENYCTASVWVMDRYGIIESWNQIFTFNCDEDYISSTLFGFNPDIHEDAEFPFLLFHRNDGTLLFGVEFNGKYSIRSLDISHETSTVLIDNVTRNFEDRDIDYSRPSFYIGYSPPSYVMHILL</sequence>
<dbReference type="InterPro" id="IPR006527">
    <property type="entry name" value="F-box-assoc_dom_typ1"/>
</dbReference>
<dbReference type="Proteomes" id="UP000000226">
    <property type="component" value="Chromosome 11"/>
</dbReference>
<dbReference type="PANTHER" id="PTHR31672:SF13">
    <property type="entry name" value="F-BOX PROTEIN CPR30-LIKE"/>
    <property type="match status" value="1"/>
</dbReference>
<evidence type="ECO:0000313" key="3">
    <source>
        <dbReference type="Proteomes" id="UP000000226"/>
    </source>
</evidence>